<sequence length="50" mass="4978">MMCSPAGSGADVLVFGPGSGIDTITDFKDGLDRMVFEGASCYATGISSAA</sequence>
<organism evidence="1 2">
    <name type="scientific">Roseivivax marinus</name>
    <dbReference type="NCBI Taxonomy" id="1379903"/>
    <lineage>
        <taxon>Bacteria</taxon>
        <taxon>Pseudomonadati</taxon>
        <taxon>Pseudomonadota</taxon>
        <taxon>Alphaproteobacteria</taxon>
        <taxon>Rhodobacterales</taxon>
        <taxon>Roseobacteraceae</taxon>
        <taxon>Roseivivax</taxon>
    </lineage>
</organism>
<dbReference type="SUPFAM" id="SSF51120">
    <property type="entry name" value="beta-Roll"/>
    <property type="match status" value="1"/>
</dbReference>
<accession>W4HE61</accession>
<dbReference type="STRING" id="1379903.ATO8_19274"/>
<dbReference type="AlphaFoldDB" id="W4HE61"/>
<name>W4HE61_9RHOB</name>
<comment type="caution">
    <text evidence="1">The sequence shown here is derived from an EMBL/GenBank/DDBJ whole genome shotgun (WGS) entry which is preliminary data.</text>
</comment>
<reference evidence="1 2" key="1">
    <citation type="journal article" date="2014" name="Antonie Van Leeuwenhoek">
        <title>Roseivivax atlanticus sp. nov., isolated from surface seawater of the Atlantic Ocean.</title>
        <authorList>
            <person name="Li G."/>
            <person name="Lai Q."/>
            <person name="Liu X."/>
            <person name="Sun F."/>
            <person name="Shao Z."/>
        </authorList>
    </citation>
    <scope>NUCLEOTIDE SEQUENCE [LARGE SCALE GENOMIC DNA]</scope>
    <source>
        <strain evidence="1 2">22II-s10s</strain>
    </source>
</reference>
<dbReference type="InterPro" id="IPR011049">
    <property type="entry name" value="Serralysin-like_metalloprot_C"/>
</dbReference>
<dbReference type="EMBL" id="AQQW01000018">
    <property type="protein sequence ID" value="ETW10994.1"/>
    <property type="molecule type" value="Genomic_DNA"/>
</dbReference>
<evidence type="ECO:0000313" key="2">
    <source>
        <dbReference type="Proteomes" id="UP000019063"/>
    </source>
</evidence>
<proteinExistence type="predicted"/>
<keyword evidence="2" id="KW-1185">Reference proteome</keyword>
<dbReference type="Gene3D" id="2.150.10.10">
    <property type="entry name" value="Serralysin-like metalloprotease, C-terminal"/>
    <property type="match status" value="1"/>
</dbReference>
<dbReference type="Proteomes" id="UP000019063">
    <property type="component" value="Unassembled WGS sequence"/>
</dbReference>
<protein>
    <submittedName>
        <fullName evidence="1">Uncharacterized protein</fullName>
    </submittedName>
</protein>
<evidence type="ECO:0000313" key="1">
    <source>
        <dbReference type="EMBL" id="ETW10994.1"/>
    </source>
</evidence>
<gene>
    <name evidence="1" type="ORF">ATO8_19274</name>
</gene>